<dbReference type="AlphaFoldDB" id="A0A1L8RAL8"/>
<dbReference type="InterPro" id="IPR040628">
    <property type="entry name" value="BaeRF_family6"/>
</dbReference>
<evidence type="ECO:0000313" key="2">
    <source>
        <dbReference type="EMBL" id="OJG16776.1"/>
    </source>
</evidence>
<accession>A0A1L8RAL8</accession>
<feature type="domain" description="Bacterial archaeo-eukaryotic release factor family 6" evidence="1">
    <location>
        <begin position="127"/>
        <end position="277"/>
    </location>
</feature>
<dbReference type="EMBL" id="JXKG01000001">
    <property type="protein sequence ID" value="OJG16776.1"/>
    <property type="molecule type" value="Genomic_DNA"/>
</dbReference>
<gene>
    <name evidence="2" type="ORF">RU96_GL000243</name>
</gene>
<proteinExistence type="predicted"/>
<evidence type="ECO:0000313" key="3">
    <source>
        <dbReference type="Proteomes" id="UP000182835"/>
    </source>
</evidence>
<dbReference type="RefSeq" id="WP_071863725.1">
    <property type="nucleotide sequence ID" value="NZ_JBHLVQ010000015.1"/>
</dbReference>
<sequence length="373" mass="42244">MTKVGNEVLQQLTADLEKGPFVTIMLNTHVAHQDVEKDQIKFKNFAKEAKKRFEKKYPEKEWKKIQDKIDVLLADASFWRSGTKSVAVFLTPEETLVHRLNIAVDDQYYVGDLPYLLAFIKNGQFNYTYYLLALNRDSMKLYFVDNKEISEVALPDDAPIDVKTALGDELTGGNLNYSSQGSQTGSKEGVAYHGVNAKDEEVEIDWVNYYQAVDTFFKDTFNNAENYPLYLYALPENQTMFKKYAKTPYYRADAAISGSPAQLDIQKIQADLAEITTTLSQAEIASYQKLLDKKFVDQLPDIALAAKEGRISHLFIATSNLVDGFGEDPDTEYDRRQVLNNLAADVIKNSGKVFVLEQKDAPDEKSLVAILRY</sequence>
<name>A0A1L8RAL8_9ENTE</name>
<protein>
    <recommendedName>
        <fullName evidence="1">Bacterial archaeo-eukaryotic release factor family 6 domain-containing protein</fullName>
    </recommendedName>
</protein>
<dbReference type="OrthoDB" id="4393931at2"/>
<dbReference type="STRING" id="317010.RU96_GL000243"/>
<dbReference type="Proteomes" id="UP000182835">
    <property type="component" value="Unassembled WGS sequence"/>
</dbReference>
<comment type="caution">
    <text evidence="2">The sequence shown here is derived from an EMBL/GenBank/DDBJ whole genome shotgun (WGS) entry which is preliminary data.</text>
</comment>
<evidence type="ECO:0000259" key="1">
    <source>
        <dbReference type="Pfam" id="PF18848"/>
    </source>
</evidence>
<reference evidence="2 3" key="1">
    <citation type="submission" date="2014-12" db="EMBL/GenBank/DDBJ databases">
        <title>Draft genome sequences of 29 type strains of Enterococci.</title>
        <authorList>
            <person name="Zhong Z."/>
            <person name="Sun Z."/>
            <person name="Liu W."/>
            <person name="Zhang W."/>
            <person name="Zhang H."/>
        </authorList>
    </citation>
    <scope>NUCLEOTIDE SEQUENCE [LARGE SCALE GENOMIC DNA]</scope>
    <source>
        <strain evidence="2 3">DSM 21207</strain>
    </source>
</reference>
<organism evidence="2 3">
    <name type="scientific">Enterococcus canintestini</name>
    <dbReference type="NCBI Taxonomy" id="317010"/>
    <lineage>
        <taxon>Bacteria</taxon>
        <taxon>Bacillati</taxon>
        <taxon>Bacillota</taxon>
        <taxon>Bacilli</taxon>
        <taxon>Lactobacillales</taxon>
        <taxon>Enterococcaceae</taxon>
        <taxon>Enterococcus</taxon>
    </lineage>
</organism>
<dbReference type="Pfam" id="PF18848">
    <property type="entry name" value="baeRF_family6"/>
    <property type="match status" value="1"/>
</dbReference>